<evidence type="ECO:0000259" key="2">
    <source>
        <dbReference type="Pfam" id="PF20013"/>
    </source>
</evidence>
<dbReference type="Pfam" id="PF20013">
    <property type="entry name" value="GAP1-N2"/>
    <property type="match status" value="1"/>
</dbReference>
<evidence type="ECO:0000256" key="1">
    <source>
        <dbReference type="SAM" id="MobiDB-lite"/>
    </source>
</evidence>
<dbReference type="EMBL" id="RJKE01000001">
    <property type="protein sequence ID" value="ROO88901.1"/>
    <property type="molecule type" value="Genomic_DNA"/>
</dbReference>
<keyword evidence="5" id="KW-1185">Reference proteome</keyword>
<feature type="compositionally biased region" description="Basic and acidic residues" evidence="1">
    <location>
        <begin position="225"/>
        <end position="234"/>
    </location>
</feature>
<feature type="region of interest" description="Disordered" evidence="1">
    <location>
        <begin position="222"/>
        <end position="245"/>
    </location>
</feature>
<reference evidence="4 5" key="1">
    <citation type="submission" date="2018-11" db="EMBL/GenBank/DDBJ databases">
        <title>Sequencing the genomes of 1000 actinobacteria strains.</title>
        <authorList>
            <person name="Klenk H.-P."/>
        </authorList>
    </citation>
    <scope>NUCLEOTIDE SEQUENCE [LARGE SCALE GENOMIC DNA]</scope>
    <source>
        <strain evidence="4 5">DSM 44254</strain>
    </source>
</reference>
<dbReference type="AlphaFoldDB" id="A0A3N1D5T0"/>
<feature type="compositionally biased region" description="Pro residues" evidence="1">
    <location>
        <begin position="301"/>
        <end position="315"/>
    </location>
</feature>
<feature type="compositionally biased region" description="Low complexity" evidence="1">
    <location>
        <begin position="324"/>
        <end position="355"/>
    </location>
</feature>
<evidence type="ECO:0000259" key="3">
    <source>
        <dbReference type="Pfam" id="PF20014"/>
    </source>
</evidence>
<dbReference type="PRINTS" id="PR01217">
    <property type="entry name" value="PRICHEXTENSN"/>
</dbReference>
<feature type="domain" description="GTPase-associated protein 1 N-terminal" evidence="2">
    <location>
        <begin position="1"/>
        <end position="128"/>
    </location>
</feature>
<dbReference type="OrthoDB" id="167038at2"/>
<evidence type="ECO:0000313" key="5">
    <source>
        <dbReference type="Proteomes" id="UP000272400"/>
    </source>
</evidence>
<dbReference type="InterPro" id="IPR045402">
    <property type="entry name" value="GAP1-N2"/>
</dbReference>
<sequence length="850" mass="90006">MAWQLHYTSARSAARSGFQFTASSPGLPPGAEAAVSPYLGYRPPPDAPPAPDAAEIAGFPEALSYDVIGGRRLLVLSRYLGRDYSGRFGNFLAHAVLADADELEGLRPIEFWRAPFWAAAPAGALPVLDDPPPGDTLDPESLCHWLAALDHDPYARLAWLLDTSADRIILVCPDVEEIVRWFAVLAYSLPVETAAALSFTTYTADPVTSPHRLVGTTPDVWASQRTDHPAHPLDRPAPPHTPTPYATAVTALWRAHDLDGLDALSELARLTPATPDAAAILTSLCTPPTPEPAEPRDTPDPTAPEPAGPHPPTAPSPGSDHPTEWTAWTPETTTRPTPAPHRAQPTWPTVTTAPAPHERPTPWTPGTTEPETREGPSAWPPGATGPTGPEKREEPAWAPGTAHPTGPEHPEGRSTRTPGASEPETREGPSAWAPGATGPEHHEGRVGWTSGEDGTTGPEHDGGRSARDDAAGGAGRLGGRVTDVGEEGAGAGVGSGGVDEAAQLLVLPLLSRPDLPSWVWERLRTDLLGFDLAAAVNRLAPDPGAARAAGDRCAHLVLTSPGLRDRLGEFTLEDPAELSVRLSRELAAAADLTVLADLTVIAERLAIPVVGELTRRGAHRLTLEGADDRAVLSALDRVCDSALPALLSGVVEALERGGALLRREVLTGQVCDALAARADRIPLAAASEVSLHLLRSLAARHGIHGGPTLALAERLPGSRAADGVLAARHVATGRDPRAAARALERVDGALAGPTLLAVADALTERSPRFRAALLTSLGDRVRDLLVHRWIETAGTRARRFDLVGVALRSPGTPLDGWARELTRKRLTMLQLETYFRDDQTLRAALRDLRG</sequence>
<proteinExistence type="predicted"/>
<feature type="domain" description="GTPase-associated protein 1 middle" evidence="3">
    <location>
        <begin position="145"/>
        <end position="227"/>
    </location>
</feature>
<feature type="region of interest" description="Disordered" evidence="1">
    <location>
        <begin position="283"/>
        <end position="494"/>
    </location>
</feature>
<feature type="compositionally biased region" description="Basic and acidic residues" evidence="1">
    <location>
        <begin position="458"/>
        <end position="470"/>
    </location>
</feature>
<comment type="caution">
    <text evidence="4">The sequence shown here is derived from an EMBL/GenBank/DDBJ whole genome shotgun (WGS) entry which is preliminary data.</text>
</comment>
<gene>
    <name evidence="4" type="ORF">EDD29_6586</name>
</gene>
<dbReference type="Proteomes" id="UP000272400">
    <property type="component" value="Unassembled WGS sequence"/>
</dbReference>
<protein>
    <submittedName>
        <fullName evidence="4">Uncharacterized protein</fullName>
    </submittedName>
</protein>
<organism evidence="4 5">
    <name type="scientific">Actinocorallia herbida</name>
    <dbReference type="NCBI Taxonomy" id="58109"/>
    <lineage>
        <taxon>Bacteria</taxon>
        <taxon>Bacillati</taxon>
        <taxon>Actinomycetota</taxon>
        <taxon>Actinomycetes</taxon>
        <taxon>Streptosporangiales</taxon>
        <taxon>Thermomonosporaceae</taxon>
        <taxon>Actinocorallia</taxon>
    </lineage>
</organism>
<dbReference type="InterPro" id="IPR045401">
    <property type="entry name" value="GAP1-M"/>
</dbReference>
<dbReference type="RefSeq" id="WP_123668084.1">
    <property type="nucleotide sequence ID" value="NZ_RJKE01000001.1"/>
</dbReference>
<name>A0A3N1D5T0_9ACTN</name>
<dbReference type="Pfam" id="PF20014">
    <property type="entry name" value="GAP1-M"/>
    <property type="match status" value="1"/>
</dbReference>
<feature type="compositionally biased region" description="Low complexity" evidence="1">
    <location>
        <begin position="364"/>
        <end position="388"/>
    </location>
</feature>
<accession>A0A3N1D5T0</accession>
<evidence type="ECO:0000313" key="4">
    <source>
        <dbReference type="EMBL" id="ROO88901.1"/>
    </source>
</evidence>